<dbReference type="SMART" id="SM00382">
    <property type="entry name" value="AAA"/>
    <property type="match status" value="1"/>
</dbReference>
<evidence type="ECO:0000256" key="2">
    <source>
        <dbReference type="ARBA" id="ARBA00022741"/>
    </source>
</evidence>
<dbReference type="AlphaFoldDB" id="A0AA96GKL7"/>
<dbReference type="PANTHER" id="PTHR30258:SF29">
    <property type="entry name" value="MSHA PILUS ASSEMBLY ATPASE MSHE"/>
    <property type="match status" value="1"/>
</dbReference>
<dbReference type="PROSITE" id="PS00662">
    <property type="entry name" value="T2SP_E"/>
    <property type="match status" value="1"/>
</dbReference>
<dbReference type="InterPro" id="IPR003593">
    <property type="entry name" value="AAA+_ATPase"/>
</dbReference>
<comment type="similarity">
    <text evidence="1">Belongs to the GSP E family.</text>
</comment>
<dbReference type="RefSeq" id="WP_312646004.1">
    <property type="nucleotide sequence ID" value="NZ_CP116967.1"/>
</dbReference>
<keyword evidence="2" id="KW-0547">Nucleotide-binding</keyword>
<accession>A0AA96GKL7</accession>
<dbReference type="KEGG" id="nall:PP769_05860"/>
<dbReference type="GO" id="GO:0005886">
    <property type="term" value="C:plasma membrane"/>
    <property type="evidence" value="ECO:0007669"/>
    <property type="project" value="TreeGrafter"/>
</dbReference>
<dbReference type="InterPro" id="IPR007831">
    <property type="entry name" value="T2SS_GspE_N"/>
</dbReference>
<feature type="domain" description="Bacterial type II secretion system protein E" evidence="4">
    <location>
        <begin position="380"/>
        <end position="394"/>
    </location>
</feature>
<dbReference type="Gene3D" id="3.30.300.160">
    <property type="entry name" value="Type II secretion system, protein E, N-terminal domain"/>
    <property type="match status" value="1"/>
</dbReference>
<reference evidence="5 6" key="1">
    <citation type="submission" date="2023-01" db="EMBL/GenBank/DDBJ databases">
        <title>Cultivation and genomic characterization of new, ubiquitous marine nitrite-oxidizing bacteria from the Nitrospirales.</title>
        <authorList>
            <person name="Mueller A.J."/>
            <person name="Daebeler A."/>
            <person name="Herbold C.W."/>
            <person name="Kirkegaard R.H."/>
            <person name="Daims H."/>
        </authorList>
    </citation>
    <scope>NUCLEOTIDE SEQUENCE [LARGE SCALE GENOMIC DNA]</scope>
    <source>
        <strain evidence="5 6">VA</strain>
    </source>
</reference>
<evidence type="ECO:0000313" key="6">
    <source>
        <dbReference type="Proteomes" id="UP001302719"/>
    </source>
</evidence>
<dbReference type="SUPFAM" id="SSF52540">
    <property type="entry name" value="P-loop containing nucleoside triphosphate hydrolases"/>
    <property type="match status" value="1"/>
</dbReference>
<dbReference type="FunFam" id="3.40.50.300:FF:000398">
    <property type="entry name" value="Type IV pilus assembly ATPase PilB"/>
    <property type="match status" value="1"/>
</dbReference>
<evidence type="ECO:0000256" key="1">
    <source>
        <dbReference type="ARBA" id="ARBA00006611"/>
    </source>
</evidence>
<evidence type="ECO:0000313" key="5">
    <source>
        <dbReference type="EMBL" id="WNM59291.1"/>
    </source>
</evidence>
<dbReference type="InterPro" id="IPR037257">
    <property type="entry name" value="T2SS_E_N_sf"/>
</dbReference>
<dbReference type="GO" id="GO:0005524">
    <property type="term" value="F:ATP binding"/>
    <property type="evidence" value="ECO:0007669"/>
    <property type="project" value="UniProtKB-KW"/>
</dbReference>
<evidence type="ECO:0000256" key="3">
    <source>
        <dbReference type="ARBA" id="ARBA00022840"/>
    </source>
</evidence>
<organism evidence="5 6">
    <name type="scientific">Candidatus Nitrospira allomarina</name>
    <dbReference type="NCBI Taxonomy" id="3020900"/>
    <lineage>
        <taxon>Bacteria</taxon>
        <taxon>Pseudomonadati</taxon>
        <taxon>Nitrospirota</taxon>
        <taxon>Nitrospiria</taxon>
        <taxon>Nitrospirales</taxon>
        <taxon>Nitrospiraceae</taxon>
        <taxon>Nitrospira</taxon>
    </lineage>
</organism>
<dbReference type="Pfam" id="PF00437">
    <property type="entry name" value="T2SSE"/>
    <property type="match status" value="1"/>
</dbReference>
<dbReference type="SUPFAM" id="SSF160246">
    <property type="entry name" value="EspE N-terminal domain-like"/>
    <property type="match status" value="1"/>
</dbReference>
<dbReference type="Pfam" id="PF05157">
    <property type="entry name" value="MshEN"/>
    <property type="match status" value="1"/>
</dbReference>
<sequence>MPTTPTPPTAARPLLGTSLLQDGWITQEQLDLAVRETKRKGVMLGQTLIGLGFITEKVLAHYLAEGTQTGLVDLSTIFIPPDIVNLIPYDIATQFQVLPLSKQGNVLNLAMADPLNIVAVDTIESRIGLNVHTHTAPAQELIEAIERHYAHRESIKQLLDELMVKGISDLGEDGSRVAPMIRLCNQLITAAIQSRVTDIHVEPDEYYLRVRMRIDGILTQEILIPKPLQAPITARFKLMANLDLTEKRTPQDGRIPFTLGTRRIDLRVSTLPTNFGESIVLRILDKGALKLEFLALGFTPNDQSRIQSLIHRPHGIILVTGPTGSGKTTTLYTALRHVDAKEKSVFTLEDPIEYQMPLIRQTQVNPDIGMTFAAGLRALLRQDPDVILVGEIRDQETADLAMRAALTGHLVFSTLHTNDALGAIPRLIDMGVEAFLLASALTAIIGQRLVRCICPECKVERTDAATVLADLRMELPDNIPPTLWIGKGCHACGQTGYKGRAGIYEIIQISEELHGPIVHGPDMAGIRAIIRRDRMPTMFDDGLMKALQGITTLEEVLRVTGG</sequence>
<dbReference type="PANTHER" id="PTHR30258">
    <property type="entry name" value="TYPE II SECRETION SYSTEM PROTEIN GSPE-RELATED"/>
    <property type="match status" value="1"/>
</dbReference>
<dbReference type="EMBL" id="CP116967">
    <property type="protein sequence ID" value="WNM59291.1"/>
    <property type="molecule type" value="Genomic_DNA"/>
</dbReference>
<gene>
    <name evidence="5" type="ORF">PP769_05860</name>
</gene>
<name>A0AA96GKL7_9BACT</name>
<dbReference type="Gene3D" id="3.30.450.90">
    <property type="match status" value="1"/>
</dbReference>
<keyword evidence="6" id="KW-1185">Reference proteome</keyword>
<keyword evidence="3" id="KW-0067">ATP-binding</keyword>
<dbReference type="GO" id="GO:0016887">
    <property type="term" value="F:ATP hydrolysis activity"/>
    <property type="evidence" value="ECO:0007669"/>
    <property type="project" value="TreeGrafter"/>
</dbReference>
<dbReference type="Gene3D" id="3.40.50.300">
    <property type="entry name" value="P-loop containing nucleotide triphosphate hydrolases"/>
    <property type="match status" value="1"/>
</dbReference>
<protein>
    <submittedName>
        <fullName evidence="5">ATPase, T2SS/T4P/T4SS family</fullName>
    </submittedName>
</protein>
<dbReference type="InterPro" id="IPR027417">
    <property type="entry name" value="P-loop_NTPase"/>
</dbReference>
<dbReference type="CDD" id="cd01129">
    <property type="entry name" value="PulE-GspE-like"/>
    <property type="match status" value="1"/>
</dbReference>
<evidence type="ECO:0000259" key="4">
    <source>
        <dbReference type="PROSITE" id="PS00662"/>
    </source>
</evidence>
<dbReference type="Proteomes" id="UP001302719">
    <property type="component" value="Chromosome"/>
</dbReference>
<proteinExistence type="inferred from homology"/>
<dbReference type="InterPro" id="IPR001482">
    <property type="entry name" value="T2SS/T4SS_dom"/>
</dbReference>